<comment type="caution">
    <text evidence="2">The sequence shown here is derived from an EMBL/GenBank/DDBJ whole genome shotgun (WGS) entry which is preliminary data.</text>
</comment>
<dbReference type="PANTHER" id="PTHR33442:SF1">
    <property type="entry name" value="TRANS-3-HYDROXY-L-PROLINE DEHYDRATASE"/>
    <property type="match status" value="1"/>
</dbReference>
<dbReference type="PANTHER" id="PTHR33442">
    <property type="entry name" value="TRANS-3-HYDROXY-L-PROLINE DEHYDRATASE"/>
    <property type="match status" value="1"/>
</dbReference>
<dbReference type="SUPFAM" id="SSF54506">
    <property type="entry name" value="Diaminopimelate epimerase-like"/>
    <property type="match status" value="1"/>
</dbReference>
<dbReference type="GO" id="GO:0047580">
    <property type="term" value="F:4-hydroxyproline epimerase activity"/>
    <property type="evidence" value="ECO:0007669"/>
    <property type="project" value="TreeGrafter"/>
</dbReference>
<dbReference type="Pfam" id="PF05544">
    <property type="entry name" value="Pro_racemase"/>
    <property type="match status" value="1"/>
</dbReference>
<dbReference type="EMBL" id="MAOI01000079">
    <property type="protein sequence ID" value="OJD77984.1"/>
    <property type="molecule type" value="Genomic_DNA"/>
</dbReference>
<dbReference type="InterPro" id="IPR008794">
    <property type="entry name" value="Pro_racemase_fam"/>
</dbReference>
<reference evidence="2 3" key="1">
    <citation type="submission" date="2016-06" db="EMBL/GenBank/DDBJ databases">
        <title>First insights into the genetic diversity and population structure of in the Bacillus cereus group bacteria from diverse marine environments.</title>
        <authorList>
            <person name="Liu Y."/>
            <person name="Lai Q."/>
            <person name="Shao Z."/>
        </authorList>
    </citation>
    <scope>NUCLEOTIDE SEQUENCE [LARGE SCALE GENOMIC DNA]</scope>
    <source>
        <strain evidence="2 3">NH24A2</strain>
    </source>
</reference>
<dbReference type="RefSeq" id="WP_071719327.1">
    <property type="nucleotide sequence ID" value="NZ_CBCSHB010000004.1"/>
</dbReference>
<name>A0A1J9UH09_9BACI</name>
<dbReference type="Proteomes" id="UP000182788">
    <property type="component" value="Unassembled WGS sequence"/>
</dbReference>
<dbReference type="Gene3D" id="3.10.310.10">
    <property type="entry name" value="Diaminopimelate Epimerase, Chain A, domain 1"/>
    <property type="match status" value="2"/>
</dbReference>
<dbReference type="GeneID" id="87593156"/>
<dbReference type="PIRSF" id="PIRSF029792">
    <property type="entry name" value="Pro_racemase"/>
    <property type="match status" value="1"/>
</dbReference>
<evidence type="ECO:0000313" key="2">
    <source>
        <dbReference type="EMBL" id="OJD77984.1"/>
    </source>
</evidence>
<comment type="similarity">
    <text evidence="1">Belongs to the proline racemase family.</text>
</comment>
<protein>
    <submittedName>
        <fullName evidence="2">Proline racemase</fullName>
    </submittedName>
</protein>
<dbReference type="AlphaFoldDB" id="A0A1J9UH09"/>
<proteinExistence type="inferred from homology"/>
<sequence>MNIQKMYTAVDVHVAGEAFRVIKDVPCKYYYSLEQLNEQFSGELAEEMKLLLNEPRGFIGLNGCIVAPSIHTEVDAAVLFFNHEGSIPLHYGGIVAVITMLLESGYLKKRDSNQYKIETLSGIFSVNAYIEHDEVISVSFESKLCYMVEKDLKIGNIRYSLIQADKVYAVVEKDTYSPEICIENISKLKKWGESTLQAIQKQSIIKRLILVDPSSKEENHIKTITFHEDNFIVRSPGFVSTIVSYVNALFKNDFTTDKPFKNESIFNSFITVEKVKKEELGYIFRFESRGFITGMQTFILDPTDPFPTGFLLK</sequence>
<organism evidence="2 3">
    <name type="scientific">Bacillus paramycoides</name>
    <dbReference type="NCBI Taxonomy" id="2026194"/>
    <lineage>
        <taxon>Bacteria</taxon>
        <taxon>Bacillati</taxon>
        <taxon>Bacillota</taxon>
        <taxon>Bacilli</taxon>
        <taxon>Bacillales</taxon>
        <taxon>Bacillaceae</taxon>
        <taxon>Bacillus</taxon>
        <taxon>Bacillus cereus group</taxon>
    </lineage>
</organism>
<evidence type="ECO:0000256" key="1">
    <source>
        <dbReference type="ARBA" id="ARBA00007529"/>
    </source>
</evidence>
<gene>
    <name evidence="2" type="ORF">BAU28_01765</name>
</gene>
<evidence type="ECO:0000313" key="3">
    <source>
        <dbReference type="Proteomes" id="UP000182788"/>
    </source>
</evidence>
<accession>A0A1J9UH09</accession>